<dbReference type="GO" id="GO:0008324">
    <property type="term" value="F:monoatomic cation transmembrane transporter activity"/>
    <property type="evidence" value="ECO:0007669"/>
    <property type="project" value="InterPro"/>
</dbReference>
<feature type="transmembrane region" description="Helical" evidence="8">
    <location>
        <begin position="5"/>
        <end position="21"/>
    </location>
</feature>
<evidence type="ECO:0000256" key="5">
    <source>
        <dbReference type="ARBA" id="ARBA00022989"/>
    </source>
</evidence>
<gene>
    <name evidence="9" type="ORF">BAY60_31440</name>
</gene>
<keyword evidence="3" id="KW-1003">Cell membrane</keyword>
<keyword evidence="4 8" id="KW-0812">Transmembrane</keyword>
<dbReference type="GO" id="GO:0005886">
    <property type="term" value="C:plasma membrane"/>
    <property type="evidence" value="ECO:0007669"/>
    <property type="project" value="UniProtKB-SubCell"/>
</dbReference>
<sequence length="190" mass="20836">MRSRFSLSVFAWLVLVWLLLWGSADPLALLGAVIVALAVLLLFPLPTRRLPLLRPLRLARLAGYVLVDLVTSAVRTSREVLQYGGKVRAAVVAVPVLSDVDHVIATSANLVSLTPDTFVLQIDRRGHVFYVYSLGVRTREEADRAHDQALELQVRVVRALGPAEEAADVHERAHARRKSGAASPERAPGR</sequence>
<organism evidence="9 10">
    <name type="scientific">Prauserella muralis</name>
    <dbReference type="NCBI Taxonomy" id="588067"/>
    <lineage>
        <taxon>Bacteria</taxon>
        <taxon>Bacillati</taxon>
        <taxon>Actinomycetota</taxon>
        <taxon>Actinomycetes</taxon>
        <taxon>Pseudonocardiales</taxon>
        <taxon>Pseudonocardiaceae</taxon>
        <taxon>Prauserella</taxon>
    </lineage>
</organism>
<keyword evidence="6 8" id="KW-0472">Membrane</keyword>
<evidence type="ECO:0000256" key="4">
    <source>
        <dbReference type="ARBA" id="ARBA00022692"/>
    </source>
</evidence>
<evidence type="ECO:0000256" key="7">
    <source>
        <dbReference type="SAM" id="MobiDB-lite"/>
    </source>
</evidence>
<dbReference type="RefSeq" id="WP_112285219.1">
    <property type="nucleotide sequence ID" value="NZ_MASW01000007.1"/>
</dbReference>
<evidence type="ECO:0000313" key="9">
    <source>
        <dbReference type="EMBL" id="PXY19289.1"/>
    </source>
</evidence>
<dbReference type="OrthoDB" id="3556991at2"/>
<keyword evidence="10" id="KW-1185">Reference proteome</keyword>
<feature type="transmembrane region" description="Helical" evidence="8">
    <location>
        <begin position="27"/>
        <end position="45"/>
    </location>
</feature>
<dbReference type="AlphaFoldDB" id="A0A2V4AHG0"/>
<proteinExistence type="inferred from homology"/>
<keyword evidence="5 8" id="KW-1133">Transmembrane helix</keyword>
<evidence type="ECO:0000256" key="1">
    <source>
        <dbReference type="ARBA" id="ARBA00004651"/>
    </source>
</evidence>
<comment type="subcellular location">
    <subcellularLocation>
        <location evidence="1">Cell membrane</location>
        <topology evidence="1">Multi-pass membrane protein</topology>
    </subcellularLocation>
</comment>
<dbReference type="PANTHER" id="PTHR34584">
    <property type="entry name" value="NA(+)/H(+) ANTIPORTER SUBUNIT E1"/>
    <property type="match status" value="1"/>
</dbReference>
<comment type="similarity">
    <text evidence="2">Belongs to the CPA3 antiporters (TC 2.A.63) subunit E family.</text>
</comment>
<comment type="caution">
    <text evidence="9">The sequence shown here is derived from an EMBL/GenBank/DDBJ whole genome shotgun (WGS) entry which is preliminary data.</text>
</comment>
<protein>
    <submittedName>
        <fullName evidence="9">Sodium:proton antiporter</fullName>
    </submittedName>
</protein>
<dbReference type="Pfam" id="PF01899">
    <property type="entry name" value="MNHE"/>
    <property type="match status" value="1"/>
</dbReference>
<dbReference type="Proteomes" id="UP000249915">
    <property type="component" value="Unassembled WGS sequence"/>
</dbReference>
<evidence type="ECO:0000256" key="2">
    <source>
        <dbReference type="ARBA" id="ARBA00006228"/>
    </source>
</evidence>
<dbReference type="EMBL" id="MASW01000007">
    <property type="protein sequence ID" value="PXY19289.1"/>
    <property type="molecule type" value="Genomic_DNA"/>
</dbReference>
<evidence type="ECO:0000313" key="10">
    <source>
        <dbReference type="Proteomes" id="UP000249915"/>
    </source>
</evidence>
<name>A0A2V4AHG0_9PSEU</name>
<evidence type="ECO:0000256" key="6">
    <source>
        <dbReference type="ARBA" id="ARBA00023136"/>
    </source>
</evidence>
<feature type="region of interest" description="Disordered" evidence="7">
    <location>
        <begin position="165"/>
        <end position="190"/>
    </location>
</feature>
<reference evidence="9 10" key="1">
    <citation type="submission" date="2016-07" db="EMBL/GenBank/DDBJ databases">
        <title>Draft genome sequence of Prauserella muralis DSM 45305, isolated from a mould-covered wall in an indoor environment.</title>
        <authorList>
            <person name="Ruckert C."/>
            <person name="Albersmeier A."/>
            <person name="Jiang C.-L."/>
            <person name="Jiang Y."/>
            <person name="Kalinowski J."/>
            <person name="Schneider O."/>
            <person name="Winkler A."/>
            <person name="Zotchev S.B."/>
        </authorList>
    </citation>
    <scope>NUCLEOTIDE SEQUENCE [LARGE SCALE GENOMIC DNA]</scope>
    <source>
        <strain evidence="9 10">DSM 45305</strain>
    </source>
</reference>
<dbReference type="PANTHER" id="PTHR34584:SF1">
    <property type="entry name" value="NA(+)_H(+) ANTIPORTER SUBUNIT E1"/>
    <property type="match status" value="1"/>
</dbReference>
<accession>A0A2V4AHG0</accession>
<dbReference type="InterPro" id="IPR002758">
    <property type="entry name" value="Cation_antiport_E"/>
</dbReference>
<evidence type="ECO:0000256" key="3">
    <source>
        <dbReference type="ARBA" id="ARBA00022475"/>
    </source>
</evidence>
<evidence type="ECO:0000256" key="8">
    <source>
        <dbReference type="SAM" id="Phobius"/>
    </source>
</evidence>